<dbReference type="GO" id="GO:0000785">
    <property type="term" value="C:chromatin"/>
    <property type="evidence" value="ECO:0007669"/>
    <property type="project" value="UniProtKB-ARBA"/>
</dbReference>
<accession>A0A9N9SCC8</accession>
<dbReference type="GO" id="GO:0005634">
    <property type="term" value="C:nucleus"/>
    <property type="evidence" value="ECO:0007669"/>
    <property type="project" value="UniProtKB-SubCell"/>
</dbReference>
<evidence type="ECO:0000313" key="14">
    <source>
        <dbReference type="Proteomes" id="UP001153620"/>
    </source>
</evidence>
<keyword evidence="3" id="KW-0677">Repeat</keyword>
<feature type="domain" description="C2H2-type" evidence="11">
    <location>
        <begin position="340"/>
        <end position="369"/>
    </location>
</feature>
<feature type="binding site" evidence="10">
    <location>
        <position position="57"/>
    </location>
    <ligand>
        <name>Zn(2+)</name>
        <dbReference type="ChEBI" id="CHEBI:29105"/>
    </ligand>
</feature>
<dbReference type="PROSITE" id="PS50157">
    <property type="entry name" value="ZINC_FINGER_C2H2_2"/>
    <property type="match status" value="6"/>
</dbReference>
<comment type="subcellular location">
    <subcellularLocation>
        <location evidence="1">Nucleus</location>
    </subcellularLocation>
</comment>
<feature type="domain" description="ZAD" evidence="12">
    <location>
        <begin position="6"/>
        <end position="81"/>
    </location>
</feature>
<feature type="domain" description="C2H2-type" evidence="11">
    <location>
        <begin position="311"/>
        <end position="339"/>
    </location>
</feature>
<feature type="binding site" evidence="10">
    <location>
        <position position="11"/>
    </location>
    <ligand>
        <name>Zn(2+)</name>
        <dbReference type="ChEBI" id="CHEBI:29105"/>
    </ligand>
</feature>
<protein>
    <submittedName>
        <fullName evidence="13">Uncharacterized protein</fullName>
    </submittedName>
</protein>
<dbReference type="PANTHER" id="PTHR47772:SF13">
    <property type="entry name" value="GASTRULA ZINC FINGER PROTEIN XLCGF49.1-LIKE-RELATED"/>
    <property type="match status" value="1"/>
</dbReference>
<dbReference type="GO" id="GO:0043565">
    <property type="term" value="F:sequence-specific DNA binding"/>
    <property type="evidence" value="ECO:0007669"/>
    <property type="project" value="UniProtKB-ARBA"/>
</dbReference>
<keyword evidence="2 10" id="KW-0479">Metal-binding</keyword>
<evidence type="ECO:0000313" key="13">
    <source>
        <dbReference type="EMBL" id="CAG9812299.1"/>
    </source>
</evidence>
<dbReference type="GO" id="GO:0040029">
    <property type="term" value="P:epigenetic regulation of gene expression"/>
    <property type="evidence" value="ECO:0007669"/>
    <property type="project" value="UniProtKB-ARBA"/>
</dbReference>
<reference evidence="13" key="1">
    <citation type="submission" date="2022-01" db="EMBL/GenBank/DDBJ databases">
        <authorList>
            <person name="King R."/>
        </authorList>
    </citation>
    <scope>NUCLEOTIDE SEQUENCE</scope>
</reference>
<evidence type="ECO:0000256" key="9">
    <source>
        <dbReference type="PROSITE-ProRule" id="PRU00042"/>
    </source>
</evidence>
<dbReference type="InterPro" id="IPR013087">
    <property type="entry name" value="Znf_C2H2_type"/>
</dbReference>
<feature type="binding site" evidence="10">
    <location>
        <position position="54"/>
    </location>
    <ligand>
        <name>Zn(2+)</name>
        <dbReference type="ChEBI" id="CHEBI:29105"/>
    </ligand>
</feature>
<evidence type="ECO:0000256" key="5">
    <source>
        <dbReference type="ARBA" id="ARBA00022833"/>
    </source>
</evidence>
<feature type="binding site" evidence="10">
    <location>
        <position position="8"/>
    </location>
    <ligand>
        <name>Zn(2+)</name>
        <dbReference type="ChEBI" id="CHEBI:29105"/>
    </ligand>
</feature>
<sequence length="423" mass="50104">MNTLNRLCRICLMPEDTVTFQRILDCTKRFALDLFYVTQIKIIEIDKTVPALICPRCTIDLTSASRFKKISLVADSYFHKLLQPHEDQFLNQDNNETKEPEKIEEIQQDEEVKDEEVEIEVLDEYLDDIIEYDEFEEVPEALKDDNTTEEYFLIPIESEIPQEKPKTPIDVKRRIVTGNKNIHECFCGAKFVSPHRLSNHIKVRHTEIPDEDKLTCLTCGKKFKIQEYLELHIRNQHTDNPMKHRQKVPCSICGKVLKSIVALKNHEDKHIADSLPESETKKFSCDLCGMRFRLKCYVFNHMNNVHLRNKYPCEFCGKGFYKKYEKMEHVVRMHTNERPILCEYEGCGKTFARQKNYNIHKRIHTNERPFSCEYCEKTFIHFIDKKRHVMTHTGERPYPCKSCPKAFMRRAELEVHSRSHFGY</sequence>
<evidence type="ECO:0000256" key="1">
    <source>
        <dbReference type="ARBA" id="ARBA00004123"/>
    </source>
</evidence>
<dbReference type="InterPro" id="IPR036236">
    <property type="entry name" value="Znf_C2H2_sf"/>
</dbReference>
<dbReference type="PROSITE" id="PS51915">
    <property type="entry name" value="ZAD"/>
    <property type="match status" value="1"/>
</dbReference>
<proteinExistence type="predicted"/>
<evidence type="ECO:0000259" key="12">
    <source>
        <dbReference type="PROSITE" id="PS51915"/>
    </source>
</evidence>
<dbReference type="SUPFAM" id="SSF57667">
    <property type="entry name" value="beta-beta-alpha zinc fingers"/>
    <property type="match status" value="4"/>
</dbReference>
<keyword evidence="5 10" id="KW-0862">Zinc</keyword>
<feature type="domain" description="C2H2-type" evidence="11">
    <location>
        <begin position="398"/>
        <end position="423"/>
    </location>
</feature>
<evidence type="ECO:0000256" key="8">
    <source>
        <dbReference type="ARBA" id="ARBA00023242"/>
    </source>
</evidence>
<keyword evidence="6" id="KW-0805">Transcription regulation</keyword>
<dbReference type="PROSITE" id="PS00028">
    <property type="entry name" value="ZINC_FINGER_C2H2_1"/>
    <property type="match status" value="7"/>
</dbReference>
<keyword evidence="14" id="KW-1185">Reference proteome</keyword>
<keyword evidence="8" id="KW-0539">Nucleus</keyword>
<evidence type="ECO:0000256" key="6">
    <source>
        <dbReference type="ARBA" id="ARBA00023015"/>
    </source>
</evidence>
<dbReference type="PANTHER" id="PTHR47772">
    <property type="entry name" value="ZINC FINGER PROTEIN 200"/>
    <property type="match status" value="1"/>
</dbReference>
<dbReference type="SMART" id="SM00355">
    <property type="entry name" value="ZnF_C2H2"/>
    <property type="match status" value="8"/>
</dbReference>
<reference evidence="13" key="2">
    <citation type="submission" date="2022-10" db="EMBL/GenBank/DDBJ databases">
        <authorList>
            <consortium name="ENA_rothamsted_submissions"/>
            <consortium name="culmorum"/>
            <person name="King R."/>
        </authorList>
    </citation>
    <scope>NUCLEOTIDE SEQUENCE</scope>
</reference>
<gene>
    <name evidence="13" type="ORF">CHIRRI_LOCUS15104</name>
</gene>
<feature type="domain" description="C2H2-type" evidence="11">
    <location>
        <begin position="283"/>
        <end position="311"/>
    </location>
</feature>
<dbReference type="FunFam" id="3.30.160.60:FF:000125">
    <property type="entry name" value="Putative zinc finger protein 143"/>
    <property type="match status" value="1"/>
</dbReference>
<evidence type="ECO:0000256" key="3">
    <source>
        <dbReference type="ARBA" id="ARBA00022737"/>
    </source>
</evidence>
<evidence type="ECO:0000256" key="7">
    <source>
        <dbReference type="ARBA" id="ARBA00023163"/>
    </source>
</evidence>
<dbReference type="AlphaFoldDB" id="A0A9N9SCC8"/>
<keyword evidence="4 9" id="KW-0863">Zinc-finger</keyword>
<evidence type="ECO:0000256" key="4">
    <source>
        <dbReference type="ARBA" id="ARBA00022771"/>
    </source>
</evidence>
<dbReference type="GO" id="GO:0003682">
    <property type="term" value="F:chromatin binding"/>
    <property type="evidence" value="ECO:0007669"/>
    <property type="project" value="UniProtKB-ARBA"/>
</dbReference>
<evidence type="ECO:0000256" key="2">
    <source>
        <dbReference type="ARBA" id="ARBA00022723"/>
    </source>
</evidence>
<dbReference type="SMART" id="SM00868">
    <property type="entry name" value="zf-AD"/>
    <property type="match status" value="1"/>
</dbReference>
<evidence type="ECO:0000256" key="10">
    <source>
        <dbReference type="PROSITE-ProRule" id="PRU01263"/>
    </source>
</evidence>
<organism evidence="13 14">
    <name type="scientific">Chironomus riparius</name>
    <dbReference type="NCBI Taxonomy" id="315576"/>
    <lineage>
        <taxon>Eukaryota</taxon>
        <taxon>Metazoa</taxon>
        <taxon>Ecdysozoa</taxon>
        <taxon>Arthropoda</taxon>
        <taxon>Hexapoda</taxon>
        <taxon>Insecta</taxon>
        <taxon>Pterygota</taxon>
        <taxon>Neoptera</taxon>
        <taxon>Endopterygota</taxon>
        <taxon>Diptera</taxon>
        <taxon>Nematocera</taxon>
        <taxon>Chironomoidea</taxon>
        <taxon>Chironomidae</taxon>
        <taxon>Chironominae</taxon>
        <taxon>Chironomus</taxon>
    </lineage>
</organism>
<dbReference type="InterPro" id="IPR050636">
    <property type="entry name" value="C2H2-ZF_domain-containing"/>
</dbReference>
<name>A0A9N9SCC8_9DIPT</name>
<dbReference type="GO" id="GO:0008270">
    <property type="term" value="F:zinc ion binding"/>
    <property type="evidence" value="ECO:0007669"/>
    <property type="project" value="UniProtKB-UniRule"/>
</dbReference>
<feature type="domain" description="C2H2-type" evidence="11">
    <location>
        <begin position="370"/>
        <end position="397"/>
    </location>
</feature>
<dbReference type="Gene3D" id="3.30.160.60">
    <property type="entry name" value="Classic Zinc Finger"/>
    <property type="match status" value="6"/>
</dbReference>
<feature type="domain" description="C2H2-type" evidence="11">
    <location>
        <begin position="214"/>
        <end position="242"/>
    </location>
</feature>
<keyword evidence="7" id="KW-0804">Transcription</keyword>
<dbReference type="OrthoDB" id="7734908at2759"/>
<dbReference type="Pfam" id="PF00096">
    <property type="entry name" value="zf-C2H2"/>
    <property type="match status" value="3"/>
</dbReference>
<dbReference type="Proteomes" id="UP001153620">
    <property type="component" value="Chromosome 4"/>
</dbReference>
<dbReference type="InterPro" id="IPR012934">
    <property type="entry name" value="Znf_AD"/>
</dbReference>
<dbReference type="EMBL" id="OU895880">
    <property type="protein sequence ID" value="CAG9812299.1"/>
    <property type="molecule type" value="Genomic_DNA"/>
</dbReference>
<dbReference type="FunFam" id="3.30.160.60:FF:000690">
    <property type="entry name" value="Zinc finger protein 354C"/>
    <property type="match status" value="1"/>
</dbReference>
<evidence type="ECO:0000259" key="11">
    <source>
        <dbReference type="PROSITE" id="PS50157"/>
    </source>
</evidence>